<feature type="coiled-coil region" evidence="7">
    <location>
        <begin position="117"/>
        <end position="144"/>
    </location>
</feature>
<evidence type="ECO:0000256" key="3">
    <source>
        <dbReference type="ARBA" id="ARBA00023125"/>
    </source>
</evidence>
<comment type="caution">
    <text evidence="6">Lacks conserved residue(s) required for the propagation of feature annotation.</text>
</comment>
<evidence type="ECO:0000256" key="1">
    <source>
        <dbReference type="ARBA" id="ARBA00022490"/>
    </source>
</evidence>
<dbReference type="Gene3D" id="1.10.8.10">
    <property type="entry name" value="DNA helicase RuvA subunit, C-terminal domain"/>
    <property type="match status" value="1"/>
</dbReference>
<dbReference type="Gene3D" id="1.10.150.20">
    <property type="entry name" value="5' to 3' exonuclease, C-terminal subdomain"/>
    <property type="match status" value="1"/>
</dbReference>
<dbReference type="GO" id="GO:0048476">
    <property type="term" value="C:Holliday junction resolvase complex"/>
    <property type="evidence" value="ECO:0007669"/>
    <property type="project" value="UniProtKB-UniRule"/>
</dbReference>
<evidence type="ECO:0000256" key="6">
    <source>
        <dbReference type="HAMAP-Rule" id="MF_00031"/>
    </source>
</evidence>
<comment type="function">
    <text evidence="6">The RuvA-RuvB-RuvC complex processes Holliday junction (HJ) DNA during genetic recombination and DNA repair, while the RuvA-RuvB complex plays an important role in the rescue of blocked DNA replication forks via replication fork reversal (RFR). RuvA specifically binds to HJ cruciform DNA, conferring on it an open structure. The RuvB hexamer acts as an ATP-dependent pump, pulling dsDNA into and through the RuvAB complex. HJ branch migration allows RuvC to scan DNA until it finds its consensus sequence, where it cleaves and resolves the cruciform DNA.</text>
</comment>
<comment type="caution">
    <text evidence="9">The sequence shown here is derived from an EMBL/GenBank/DDBJ whole genome shotgun (WGS) entry which is preliminary data.</text>
</comment>
<dbReference type="SUPFAM" id="SSF46929">
    <property type="entry name" value="DNA helicase RuvA subunit, C-terminal domain"/>
    <property type="match status" value="1"/>
</dbReference>
<dbReference type="InterPro" id="IPR010994">
    <property type="entry name" value="RuvA_2-like"/>
</dbReference>
<comment type="similarity">
    <text evidence="6">Belongs to the RuvA family.</text>
</comment>
<dbReference type="InterPro" id="IPR015940">
    <property type="entry name" value="UBA"/>
</dbReference>
<dbReference type="GO" id="GO:0006281">
    <property type="term" value="P:DNA repair"/>
    <property type="evidence" value="ECO:0007669"/>
    <property type="project" value="UniProtKB-UniRule"/>
</dbReference>
<name>A0A6N6M582_9FLAO</name>
<dbReference type="GO" id="GO:0005524">
    <property type="term" value="F:ATP binding"/>
    <property type="evidence" value="ECO:0007669"/>
    <property type="project" value="InterPro"/>
</dbReference>
<dbReference type="RefSeq" id="WP_151168796.1">
    <property type="nucleotide sequence ID" value="NZ_WACR01000008.1"/>
</dbReference>
<comment type="domain">
    <text evidence="6">Has three domains with a flexible linker between the domains II and III and assumes an 'L' shape. Domain III is highly mobile and contacts RuvB.</text>
</comment>
<dbReference type="Pfam" id="PF07499">
    <property type="entry name" value="RuvA_C"/>
    <property type="match status" value="1"/>
</dbReference>
<dbReference type="SMART" id="SM00278">
    <property type="entry name" value="HhH1"/>
    <property type="match status" value="2"/>
</dbReference>
<dbReference type="InterPro" id="IPR036267">
    <property type="entry name" value="RuvA_C_sf"/>
</dbReference>
<keyword evidence="4 6" id="KW-0233">DNA recombination</keyword>
<feature type="domain" description="UBA" evidence="8">
    <location>
        <begin position="147"/>
        <end position="188"/>
    </location>
</feature>
<dbReference type="SUPFAM" id="SSF50249">
    <property type="entry name" value="Nucleic acid-binding proteins"/>
    <property type="match status" value="1"/>
</dbReference>
<evidence type="ECO:0000313" key="9">
    <source>
        <dbReference type="EMBL" id="KAB1063391.1"/>
    </source>
</evidence>
<dbReference type="AlphaFoldDB" id="A0A6N6M582"/>
<dbReference type="GO" id="GO:0000400">
    <property type="term" value="F:four-way junction DNA binding"/>
    <property type="evidence" value="ECO:0007669"/>
    <property type="project" value="UniProtKB-UniRule"/>
</dbReference>
<evidence type="ECO:0000256" key="5">
    <source>
        <dbReference type="ARBA" id="ARBA00023204"/>
    </source>
</evidence>
<dbReference type="GO" id="GO:0009379">
    <property type="term" value="C:Holliday junction helicase complex"/>
    <property type="evidence" value="ECO:0007669"/>
    <property type="project" value="InterPro"/>
</dbReference>
<dbReference type="Pfam" id="PF14520">
    <property type="entry name" value="HHH_5"/>
    <property type="match status" value="1"/>
</dbReference>
<dbReference type="InterPro" id="IPR012340">
    <property type="entry name" value="NA-bd_OB-fold"/>
</dbReference>
<dbReference type="HAMAP" id="MF_00031">
    <property type="entry name" value="DNA_HJ_migration_RuvA"/>
    <property type="match status" value="1"/>
</dbReference>
<dbReference type="EMBL" id="WACR01000008">
    <property type="protein sequence ID" value="KAB1063391.1"/>
    <property type="molecule type" value="Genomic_DNA"/>
</dbReference>
<dbReference type="GO" id="GO:0005737">
    <property type="term" value="C:cytoplasm"/>
    <property type="evidence" value="ECO:0007669"/>
    <property type="project" value="UniProtKB-SubCell"/>
</dbReference>
<evidence type="ECO:0000256" key="4">
    <source>
        <dbReference type="ARBA" id="ARBA00023172"/>
    </source>
</evidence>
<feature type="region of interest" description="Domain III" evidence="6">
    <location>
        <begin position="144"/>
        <end position="193"/>
    </location>
</feature>
<evidence type="ECO:0000256" key="7">
    <source>
        <dbReference type="SAM" id="Coils"/>
    </source>
</evidence>
<keyword evidence="5 6" id="KW-0234">DNA repair</keyword>
<evidence type="ECO:0000259" key="8">
    <source>
        <dbReference type="PROSITE" id="PS50030"/>
    </source>
</evidence>
<accession>A0A6N6M582</accession>
<dbReference type="Pfam" id="PF01330">
    <property type="entry name" value="RuvA_N"/>
    <property type="match status" value="1"/>
</dbReference>
<dbReference type="CDD" id="cd14332">
    <property type="entry name" value="UBA_RuvA_C"/>
    <property type="match status" value="1"/>
</dbReference>
<dbReference type="InterPro" id="IPR013849">
    <property type="entry name" value="DNA_helicase_Holl-junc_RuvA_I"/>
</dbReference>
<sequence>MITHLNGTLIEKNPSYLVVECNGVGYMVHISLHTYGQIPDKGQCKVLTYMQVREDEHKLFGFAQNGEREIFKQLISVSGVGASTAQTMLSSMGPDQVTNAILNEEAKTLQSIKGIGGKTAQRVIVDLKDKLAKLAEELEFSGSEHNTTKQEALSALTALGFDRKSAEKSIDKVLKNSDELSVEELVKHALKSL</sequence>
<proteinExistence type="inferred from homology"/>
<keyword evidence="3 6" id="KW-0238">DNA-binding</keyword>
<dbReference type="Proteomes" id="UP000435357">
    <property type="component" value="Unassembled WGS sequence"/>
</dbReference>
<comment type="subcellular location">
    <subcellularLocation>
        <location evidence="6">Cytoplasm</location>
    </subcellularLocation>
</comment>
<protein>
    <recommendedName>
        <fullName evidence="6">Holliday junction branch migration complex subunit RuvA</fullName>
    </recommendedName>
</protein>
<dbReference type="OrthoDB" id="5293449at2"/>
<comment type="subunit">
    <text evidence="6">Homotetramer. Forms an RuvA(8)-RuvB(12)-Holliday junction (HJ) complex. HJ DNA is sandwiched between 2 RuvA tetramers; dsDNA enters through RuvA and exits via RuvB. An RuvB hexamer assembles on each DNA strand where it exits the tetramer. Each RuvB hexamer is contacted by two RuvA subunits (via domain III) on 2 adjacent RuvB subunits; this complex drives branch migration. In the full resolvosome a probable DNA-RuvA(4)-RuvB(12)-RuvC(2) complex forms which resolves the HJ.</text>
</comment>
<dbReference type="InterPro" id="IPR003583">
    <property type="entry name" value="Hlx-hairpin-Hlx_DNA-bd_motif"/>
</dbReference>
<dbReference type="NCBIfam" id="TIGR00084">
    <property type="entry name" value="ruvA"/>
    <property type="match status" value="1"/>
</dbReference>
<dbReference type="GO" id="GO:0009378">
    <property type="term" value="F:four-way junction helicase activity"/>
    <property type="evidence" value="ECO:0007669"/>
    <property type="project" value="InterPro"/>
</dbReference>
<keyword evidence="2 6" id="KW-0227">DNA damage</keyword>
<keyword evidence="7" id="KW-0175">Coiled coil</keyword>
<dbReference type="SUPFAM" id="SSF47781">
    <property type="entry name" value="RuvA domain 2-like"/>
    <property type="match status" value="1"/>
</dbReference>
<dbReference type="Gene3D" id="2.40.50.140">
    <property type="entry name" value="Nucleic acid-binding proteins"/>
    <property type="match status" value="1"/>
</dbReference>
<keyword evidence="10" id="KW-1185">Reference proteome</keyword>
<reference evidence="9 10" key="1">
    <citation type="submission" date="2019-09" db="EMBL/GenBank/DDBJ databases">
        <title>Genomes of Cryomorphaceae.</title>
        <authorList>
            <person name="Bowman J.P."/>
        </authorList>
    </citation>
    <scope>NUCLEOTIDE SEQUENCE [LARGE SCALE GENOMIC DNA]</scope>
    <source>
        <strain evidence="9 10">KCTC 52047</strain>
    </source>
</reference>
<dbReference type="PROSITE" id="PS50030">
    <property type="entry name" value="UBA"/>
    <property type="match status" value="1"/>
</dbReference>
<keyword evidence="1 6" id="KW-0963">Cytoplasm</keyword>
<gene>
    <name evidence="6 9" type="primary">ruvA</name>
    <name evidence="9" type="ORF">F3059_09995</name>
</gene>
<organism evidence="9 10">
    <name type="scientific">Salibacter halophilus</name>
    <dbReference type="NCBI Taxonomy" id="1803916"/>
    <lineage>
        <taxon>Bacteria</taxon>
        <taxon>Pseudomonadati</taxon>
        <taxon>Bacteroidota</taxon>
        <taxon>Flavobacteriia</taxon>
        <taxon>Flavobacteriales</taxon>
        <taxon>Salibacteraceae</taxon>
        <taxon>Salibacter</taxon>
    </lineage>
</organism>
<evidence type="ECO:0000313" key="10">
    <source>
        <dbReference type="Proteomes" id="UP000435357"/>
    </source>
</evidence>
<dbReference type="InterPro" id="IPR011114">
    <property type="entry name" value="RuvA_C"/>
</dbReference>
<dbReference type="InterPro" id="IPR000085">
    <property type="entry name" value="RuvA"/>
</dbReference>
<evidence type="ECO:0000256" key="2">
    <source>
        <dbReference type="ARBA" id="ARBA00022763"/>
    </source>
</evidence>
<dbReference type="GO" id="GO:0006310">
    <property type="term" value="P:DNA recombination"/>
    <property type="evidence" value="ECO:0007669"/>
    <property type="project" value="UniProtKB-UniRule"/>
</dbReference>